<dbReference type="Proteomes" id="UP000059680">
    <property type="component" value="Chromosome 4"/>
</dbReference>
<dbReference type="EMBL" id="AP014960">
    <property type="protein sequence ID" value="BAS91198.1"/>
    <property type="molecule type" value="Genomic_DNA"/>
</dbReference>
<feature type="region of interest" description="Disordered" evidence="1">
    <location>
        <begin position="1"/>
        <end position="57"/>
    </location>
</feature>
<organism evidence="2 3">
    <name type="scientific">Oryza sativa subsp. japonica</name>
    <name type="common">Rice</name>
    <dbReference type="NCBI Taxonomy" id="39947"/>
    <lineage>
        <taxon>Eukaryota</taxon>
        <taxon>Viridiplantae</taxon>
        <taxon>Streptophyta</taxon>
        <taxon>Embryophyta</taxon>
        <taxon>Tracheophyta</taxon>
        <taxon>Spermatophyta</taxon>
        <taxon>Magnoliopsida</taxon>
        <taxon>Liliopsida</taxon>
        <taxon>Poales</taxon>
        <taxon>Poaceae</taxon>
        <taxon>BOP clade</taxon>
        <taxon>Oryzoideae</taxon>
        <taxon>Oryzeae</taxon>
        <taxon>Oryzinae</taxon>
        <taxon>Oryza</taxon>
        <taxon>Oryza sativa</taxon>
    </lineage>
</organism>
<evidence type="ECO:0000313" key="2">
    <source>
        <dbReference type="EMBL" id="BAS91198.1"/>
    </source>
</evidence>
<dbReference type="Gramene" id="Os04t0633950-00">
    <property type="protein sequence ID" value="Os04t0633950-00"/>
    <property type="gene ID" value="Os04g0633950"/>
</dbReference>
<evidence type="ECO:0000256" key="1">
    <source>
        <dbReference type="SAM" id="MobiDB-lite"/>
    </source>
</evidence>
<feature type="compositionally biased region" description="Basic and acidic residues" evidence="1">
    <location>
        <begin position="1"/>
        <end position="14"/>
    </location>
</feature>
<feature type="compositionally biased region" description="Basic and acidic residues" evidence="1">
    <location>
        <begin position="263"/>
        <end position="282"/>
    </location>
</feature>
<name>A0A0P0WF85_ORYSJ</name>
<dbReference type="InParanoid" id="A0A0P0WF85"/>
<reference evidence="3" key="1">
    <citation type="journal article" date="2005" name="Nature">
        <title>The map-based sequence of the rice genome.</title>
        <authorList>
            <consortium name="International rice genome sequencing project (IRGSP)"/>
            <person name="Matsumoto T."/>
            <person name="Wu J."/>
            <person name="Kanamori H."/>
            <person name="Katayose Y."/>
            <person name="Fujisawa M."/>
            <person name="Namiki N."/>
            <person name="Mizuno H."/>
            <person name="Yamamoto K."/>
            <person name="Antonio B.A."/>
            <person name="Baba T."/>
            <person name="Sakata K."/>
            <person name="Nagamura Y."/>
            <person name="Aoki H."/>
            <person name="Arikawa K."/>
            <person name="Arita K."/>
            <person name="Bito T."/>
            <person name="Chiden Y."/>
            <person name="Fujitsuka N."/>
            <person name="Fukunaka R."/>
            <person name="Hamada M."/>
            <person name="Harada C."/>
            <person name="Hayashi A."/>
            <person name="Hijishita S."/>
            <person name="Honda M."/>
            <person name="Hosokawa S."/>
            <person name="Ichikawa Y."/>
            <person name="Idonuma A."/>
            <person name="Iijima M."/>
            <person name="Ikeda M."/>
            <person name="Ikeno M."/>
            <person name="Ito K."/>
            <person name="Ito S."/>
            <person name="Ito T."/>
            <person name="Ito Y."/>
            <person name="Ito Y."/>
            <person name="Iwabuchi A."/>
            <person name="Kamiya K."/>
            <person name="Karasawa W."/>
            <person name="Kurita K."/>
            <person name="Katagiri S."/>
            <person name="Kikuta A."/>
            <person name="Kobayashi H."/>
            <person name="Kobayashi N."/>
            <person name="Machita K."/>
            <person name="Maehara T."/>
            <person name="Masukawa M."/>
            <person name="Mizubayashi T."/>
            <person name="Mukai Y."/>
            <person name="Nagasaki H."/>
            <person name="Nagata Y."/>
            <person name="Naito S."/>
            <person name="Nakashima M."/>
            <person name="Nakama Y."/>
            <person name="Nakamichi Y."/>
            <person name="Nakamura M."/>
            <person name="Meguro A."/>
            <person name="Negishi M."/>
            <person name="Ohta I."/>
            <person name="Ohta T."/>
            <person name="Okamoto M."/>
            <person name="Ono N."/>
            <person name="Saji S."/>
            <person name="Sakaguchi M."/>
            <person name="Sakai K."/>
            <person name="Shibata M."/>
            <person name="Shimokawa T."/>
            <person name="Song J."/>
            <person name="Takazaki Y."/>
            <person name="Terasawa K."/>
            <person name="Tsugane M."/>
            <person name="Tsuji K."/>
            <person name="Ueda S."/>
            <person name="Waki K."/>
            <person name="Yamagata H."/>
            <person name="Yamamoto M."/>
            <person name="Yamamoto S."/>
            <person name="Yamane H."/>
            <person name="Yoshiki S."/>
            <person name="Yoshihara R."/>
            <person name="Yukawa K."/>
            <person name="Zhong H."/>
            <person name="Yano M."/>
            <person name="Yuan Q."/>
            <person name="Ouyang S."/>
            <person name="Liu J."/>
            <person name="Jones K.M."/>
            <person name="Gansberger K."/>
            <person name="Moffat K."/>
            <person name="Hill J."/>
            <person name="Bera J."/>
            <person name="Fadrosh D."/>
            <person name="Jin S."/>
            <person name="Johri S."/>
            <person name="Kim M."/>
            <person name="Overton L."/>
            <person name="Reardon M."/>
            <person name="Tsitrin T."/>
            <person name="Vuong H."/>
            <person name="Weaver B."/>
            <person name="Ciecko A."/>
            <person name="Tallon L."/>
            <person name="Jackson J."/>
            <person name="Pai G."/>
            <person name="Aken S.V."/>
            <person name="Utterback T."/>
            <person name="Reidmuller S."/>
            <person name="Feldblyum T."/>
            <person name="Hsiao J."/>
            <person name="Zismann V."/>
            <person name="Iobst S."/>
            <person name="de Vazeille A.R."/>
            <person name="Buell C.R."/>
            <person name="Ying K."/>
            <person name="Li Y."/>
            <person name="Lu T."/>
            <person name="Huang Y."/>
            <person name="Zhao Q."/>
            <person name="Feng Q."/>
            <person name="Zhang L."/>
            <person name="Zhu J."/>
            <person name="Weng Q."/>
            <person name="Mu J."/>
            <person name="Lu Y."/>
            <person name="Fan D."/>
            <person name="Liu Y."/>
            <person name="Guan J."/>
            <person name="Zhang Y."/>
            <person name="Yu S."/>
            <person name="Liu X."/>
            <person name="Zhang Y."/>
            <person name="Hong G."/>
            <person name="Han B."/>
            <person name="Choisne N."/>
            <person name="Demange N."/>
            <person name="Orjeda G."/>
            <person name="Samain S."/>
            <person name="Cattolico L."/>
            <person name="Pelletier E."/>
            <person name="Couloux A."/>
            <person name="Segurens B."/>
            <person name="Wincker P."/>
            <person name="D'Hont A."/>
            <person name="Scarpelli C."/>
            <person name="Weissenbach J."/>
            <person name="Salanoubat M."/>
            <person name="Quetier F."/>
            <person name="Yu Y."/>
            <person name="Kim H.R."/>
            <person name="Rambo T."/>
            <person name="Currie J."/>
            <person name="Collura K."/>
            <person name="Luo M."/>
            <person name="Yang T."/>
            <person name="Ammiraju J.S.S."/>
            <person name="Engler F."/>
            <person name="Soderlund C."/>
            <person name="Wing R.A."/>
            <person name="Palmer L.E."/>
            <person name="de la Bastide M."/>
            <person name="Spiegel L."/>
            <person name="Nascimento L."/>
            <person name="Zutavern T."/>
            <person name="O'Shaughnessy A."/>
            <person name="Dike S."/>
            <person name="Dedhia N."/>
            <person name="Preston R."/>
            <person name="Balija V."/>
            <person name="McCombie W.R."/>
            <person name="Chow T."/>
            <person name="Chen H."/>
            <person name="Chung M."/>
            <person name="Chen C."/>
            <person name="Shaw J."/>
            <person name="Wu H."/>
            <person name="Hsiao K."/>
            <person name="Chao Y."/>
            <person name="Chu M."/>
            <person name="Cheng C."/>
            <person name="Hour A."/>
            <person name="Lee P."/>
            <person name="Lin S."/>
            <person name="Lin Y."/>
            <person name="Liou J."/>
            <person name="Liu S."/>
            <person name="Hsing Y."/>
            <person name="Raghuvanshi S."/>
            <person name="Mohanty A."/>
            <person name="Bharti A.K."/>
            <person name="Gaur A."/>
            <person name="Gupta V."/>
            <person name="Kumar D."/>
            <person name="Ravi V."/>
            <person name="Vij S."/>
            <person name="Kapur A."/>
            <person name="Khurana P."/>
            <person name="Khurana P."/>
            <person name="Khurana J.P."/>
            <person name="Tyagi A.K."/>
            <person name="Gaikwad K."/>
            <person name="Singh A."/>
            <person name="Dalal V."/>
            <person name="Srivastava S."/>
            <person name="Dixit A."/>
            <person name="Pal A.K."/>
            <person name="Ghazi I.A."/>
            <person name="Yadav M."/>
            <person name="Pandit A."/>
            <person name="Bhargava A."/>
            <person name="Sureshbabu K."/>
            <person name="Batra K."/>
            <person name="Sharma T.R."/>
            <person name="Mohapatra T."/>
            <person name="Singh N.K."/>
            <person name="Messing J."/>
            <person name="Nelson A.B."/>
            <person name="Fuks G."/>
            <person name="Kavchok S."/>
            <person name="Keizer G."/>
            <person name="Linton E."/>
            <person name="Llaca V."/>
            <person name="Song R."/>
            <person name="Tanyolac B."/>
            <person name="Young S."/>
            <person name="Ho-Il K."/>
            <person name="Hahn J.H."/>
            <person name="Sangsakoo G."/>
            <person name="Vanavichit A."/>
            <person name="de Mattos Luiz.A.T."/>
            <person name="Zimmer P.D."/>
            <person name="Malone G."/>
            <person name="Dellagostin O."/>
            <person name="de Oliveira A.C."/>
            <person name="Bevan M."/>
            <person name="Bancroft I."/>
            <person name="Minx P."/>
            <person name="Cordum H."/>
            <person name="Wilson R."/>
            <person name="Cheng Z."/>
            <person name="Jin W."/>
            <person name="Jiang J."/>
            <person name="Leong S.A."/>
            <person name="Iwama H."/>
            <person name="Gojobori T."/>
            <person name="Itoh T."/>
            <person name="Niimura Y."/>
            <person name="Fujii Y."/>
            <person name="Habara T."/>
            <person name="Sakai H."/>
            <person name="Sato Y."/>
            <person name="Wilson G."/>
            <person name="Kumar K."/>
            <person name="McCouch S."/>
            <person name="Juretic N."/>
            <person name="Hoen D."/>
            <person name="Wright S."/>
            <person name="Bruskiewich R."/>
            <person name="Bureau T."/>
            <person name="Miyao A."/>
            <person name="Hirochika H."/>
            <person name="Nishikawa T."/>
            <person name="Kadowaki K."/>
            <person name="Sugiura M."/>
            <person name="Burr B."/>
            <person name="Sasaki T."/>
        </authorList>
    </citation>
    <scope>NUCLEOTIDE SEQUENCE [LARGE SCALE GENOMIC DNA]</scope>
    <source>
        <strain evidence="3">cv. Nipponbare</strain>
    </source>
</reference>
<dbReference type="PaxDb" id="39947-A0A0P0WF85"/>
<gene>
    <name evidence="2" type="ordered locus">Os04g0633950</name>
    <name evidence="2" type="ORF">OSNPB_040633950</name>
</gene>
<dbReference type="FunCoup" id="A0A0P0WF85">
    <property type="interactions" value="7"/>
</dbReference>
<accession>A0A0P0WF85</accession>
<keyword evidence="3" id="KW-1185">Reference proteome</keyword>
<evidence type="ECO:0000313" key="3">
    <source>
        <dbReference type="Proteomes" id="UP000059680"/>
    </source>
</evidence>
<dbReference type="AlphaFoldDB" id="A0A0P0WF85"/>
<feature type="region of interest" description="Disordered" evidence="1">
    <location>
        <begin position="263"/>
        <end position="321"/>
    </location>
</feature>
<reference evidence="2 3" key="2">
    <citation type="journal article" date="2013" name="Plant Cell Physiol.">
        <title>Rice Annotation Project Database (RAP-DB): an integrative and interactive database for rice genomics.</title>
        <authorList>
            <person name="Sakai H."/>
            <person name="Lee S.S."/>
            <person name="Tanaka T."/>
            <person name="Numa H."/>
            <person name="Kim J."/>
            <person name="Kawahara Y."/>
            <person name="Wakimoto H."/>
            <person name="Yang C.C."/>
            <person name="Iwamoto M."/>
            <person name="Abe T."/>
            <person name="Yamada Y."/>
            <person name="Muto A."/>
            <person name="Inokuchi H."/>
            <person name="Ikemura T."/>
            <person name="Matsumoto T."/>
            <person name="Sasaki T."/>
            <person name="Itoh T."/>
        </authorList>
    </citation>
    <scope>NUCLEOTIDE SEQUENCE [LARGE SCALE GENOMIC DNA]</scope>
    <source>
        <strain evidence="3">cv. Nipponbare</strain>
    </source>
</reference>
<sequence>MRVGELHAAHRQEAVRGAAQRRVSPAPGGGVPHLLPRRRRRRGEALHAAAERRRRRAGVAQAERPALAVVVAQVPRPLEEVLPCPAARLPHQPLDLADARHHEAGERRAGVGGVAEGDLAGAHRQLVAEHVGVRPHLRDAAEPQPVPRPRPVHLAVAVPEHVLRHALRVRPVPVVPRRRVAGRTPRREVPLGAGPQVLADLHAGEQRVTRVVERLPHDDSARAAIAAVTDDEVSRLEQLRRHGRAAPGRRVRRPHDVARAIEQEEAPRVGDHQHAGGVRERAVAVGDPADDVVGDGEPYPEVSPAGARRRRRRRREEAQRE</sequence>
<reference evidence="2 3" key="3">
    <citation type="journal article" date="2013" name="Rice">
        <title>Improvement of the Oryza sativa Nipponbare reference genome using next generation sequence and optical map data.</title>
        <authorList>
            <person name="Kawahara Y."/>
            <person name="de la Bastide M."/>
            <person name="Hamilton J.P."/>
            <person name="Kanamori H."/>
            <person name="McCombie W.R."/>
            <person name="Ouyang S."/>
            <person name="Schwartz D.C."/>
            <person name="Tanaka T."/>
            <person name="Wu J."/>
            <person name="Zhou S."/>
            <person name="Childs K.L."/>
            <person name="Davidson R.M."/>
            <person name="Lin H."/>
            <person name="Quesada-Ocampo L."/>
            <person name="Vaillancourt B."/>
            <person name="Sakai H."/>
            <person name="Lee S.S."/>
            <person name="Kim J."/>
            <person name="Numa H."/>
            <person name="Itoh T."/>
            <person name="Buell C.R."/>
            <person name="Matsumoto T."/>
        </authorList>
    </citation>
    <scope>NUCLEOTIDE SEQUENCE [LARGE SCALE GENOMIC DNA]</scope>
    <source>
        <strain evidence="3">cv. Nipponbare</strain>
    </source>
</reference>
<protein>
    <submittedName>
        <fullName evidence="2">Os04g0633950 protein</fullName>
    </submittedName>
</protein>
<proteinExistence type="predicted"/>